<dbReference type="OrthoDB" id="16816at2759"/>
<gene>
    <name evidence="3" type="ORF">LSAA_8982</name>
</gene>
<dbReference type="GO" id="GO:0032981">
    <property type="term" value="P:mitochondrial respiratory chain complex I assembly"/>
    <property type="evidence" value="ECO:0007669"/>
    <property type="project" value="TreeGrafter"/>
</dbReference>
<dbReference type="Proteomes" id="UP000675881">
    <property type="component" value="Chromosome 4"/>
</dbReference>
<reference evidence="3" key="1">
    <citation type="submission" date="2021-02" db="EMBL/GenBank/DDBJ databases">
        <authorList>
            <person name="Bekaert M."/>
        </authorList>
    </citation>
    <scope>NUCLEOTIDE SEQUENCE</scope>
    <source>
        <strain evidence="3">IoA-00</strain>
    </source>
</reference>
<dbReference type="GO" id="GO:0005739">
    <property type="term" value="C:mitochondrion"/>
    <property type="evidence" value="ECO:0007669"/>
    <property type="project" value="TreeGrafter"/>
</dbReference>
<dbReference type="GO" id="GO:0032259">
    <property type="term" value="P:methylation"/>
    <property type="evidence" value="ECO:0007669"/>
    <property type="project" value="UniProtKB-KW"/>
</dbReference>
<keyword evidence="2 3" id="KW-0808">Transferase</keyword>
<organism evidence="3 4">
    <name type="scientific">Lepeophtheirus salmonis</name>
    <name type="common">Salmon louse</name>
    <name type="synonym">Caligus salmonis</name>
    <dbReference type="NCBI Taxonomy" id="72036"/>
    <lineage>
        <taxon>Eukaryota</taxon>
        <taxon>Metazoa</taxon>
        <taxon>Ecdysozoa</taxon>
        <taxon>Arthropoda</taxon>
        <taxon>Crustacea</taxon>
        <taxon>Multicrustacea</taxon>
        <taxon>Hexanauplia</taxon>
        <taxon>Copepoda</taxon>
        <taxon>Siphonostomatoida</taxon>
        <taxon>Caligidae</taxon>
        <taxon>Lepeophtheirus</taxon>
    </lineage>
</organism>
<dbReference type="EMBL" id="HG994583">
    <property type="protein sequence ID" value="CAF2925721.1"/>
    <property type="molecule type" value="Genomic_DNA"/>
</dbReference>
<dbReference type="GO" id="GO:0008168">
    <property type="term" value="F:methyltransferase activity"/>
    <property type="evidence" value="ECO:0007669"/>
    <property type="project" value="UniProtKB-KW"/>
</dbReference>
<dbReference type="PANTHER" id="PTHR13090">
    <property type="entry name" value="ARGININE-HYDROXYLASE NDUFAF5, MITOCHONDRIAL"/>
    <property type="match status" value="1"/>
</dbReference>
<evidence type="ECO:0000256" key="2">
    <source>
        <dbReference type="ARBA" id="ARBA00022679"/>
    </source>
</evidence>
<dbReference type="PANTHER" id="PTHR13090:SF1">
    <property type="entry name" value="ARGININE-HYDROXYLASE NDUFAF5, MITOCHONDRIAL"/>
    <property type="match status" value="1"/>
</dbReference>
<evidence type="ECO:0000313" key="4">
    <source>
        <dbReference type="Proteomes" id="UP000675881"/>
    </source>
</evidence>
<evidence type="ECO:0000313" key="3">
    <source>
        <dbReference type="EMBL" id="CAF2925721.1"/>
    </source>
</evidence>
<proteinExistence type="predicted"/>
<accession>A0A7R8CWV3</accession>
<keyword evidence="4" id="KW-1185">Reference proteome</keyword>
<protein>
    <submittedName>
        <fullName evidence="3">NDUFAF5</fullName>
        <ecNumber evidence="3">2.1.1.-</ecNumber>
    </submittedName>
</protein>
<evidence type="ECO:0000256" key="1">
    <source>
        <dbReference type="ARBA" id="ARBA00022603"/>
    </source>
</evidence>
<dbReference type="InterPro" id="IPR050602">
    <property type="entry name" value="Malonyl-ACP_OMT"/>
</dbReference>
<keyword evidence="1 3" id="KW-0489">Methyltransferase</keyword>
<sequence length="101" mass="11533">MLTLDADELPIRYSSIFALMKDLKGMGENNAVWNRSHSLKRDTILAANAIYNTLYANEDKSAIPATFQIYYWIGWKPDPSQKKTLSSSNAECFLKRFGPIR</sequence>
<name>A0A7R8CWV3_LEPSM</name>
<dbReference type="EC" id="2.1.1.-" evidence="3"/>
<dbReference type="AlphaFoldDB" id="A0A7R8CWV3"/>